<feature type="region of interest" description="Disordered" evidence="1">
    <location>
        <begin position="28"/>
        <end position="86"/>
    </location>
</feature>
<name>A0AAD3NNW8_CRYJA</name>
<evidence type="ECO:0000313" key="3">
    <source>
        <dbReference type="Proteomes" id="UP001234787"/>
    </source>
</evidence>
<protein>
    <submittedName>
        <fullName evidence="2">Uncharacterized protein</fullName>
    </submittedName>
</protein>
<sequence>MEVADPYAVVETKAGAVYQWKANDLKAIGGSGGEAGTGRNSAGYGTGMDIGRGSSETGSMEGYGSRSAAEASSPAVGPTGGCPTGS</sequence>
<dbReference type="Proteomes" id="UP001234787">
    <property type="component" value="Unassembled WGS sequence"/>
</dbReference>
<dbReference type="AlphaFoldDB" id="A0AAD3NNW8"/>
<organism evidence="2 3">
    <name type="scientific">Cryptomeria japonica</name>
    <name type="common">Japanese cedar</name>
    <name type="synonym">Cupressus japonica</name>
    <dbReference type="NCBI Taxonomy" id="3369"/>
    <lineage>
        <taxon>Eukaryota</taxon>
        <taxon>Viridiplantae</taxon>
        <taxon>Streptophyta</taxon>
        <taxon>Embryophyta</taxon>
        <taxon>Tracheophyta</taxon>
        <taxon>Spermatophyta</taxon>
        <taxon>Pinopsida</taxon>
        <taxon>Pinidae</taxon>
        <taxon>Conifers II</taxon>
        <taxon>Cupressales</taxon>
        <taxon>Cupressaceae</taxon>
        <taxon>Cryptomeria</taxon>
    </lineage>
</organism>
<evidence type="ECO:0000313" key="2">
    <source>
        <dbReference type="EMBL" id="GLJ56461.1"/>
    </source>
</evidence>
<reference evidence="2" key="1">
    <citation type="submission" date="2022-12" db="EMBL/GenBank/DDBJ databases">
        <title>Chromosome-Level Genome Assembly of Japanese Cedar (Cryptomeriajaponica D. Don).</title>
        <authorList>
            <person name="Fujino T."/>
            <person name="Yamaguchi K."/>
            <person name="Yokoyama T."/>
            <person name="Hamanaka T."/>
            <person name="Harazono Y."/>
            <person name="Kamada H."/>
            <person name="Kobayashi W."/>
            <person name="Ujino-Ihara T."/>
            <person name="Uchiyama K."/>
            <person name="Matsumoto A."/>
            <person name="Izuno A."/>
            <person name="Tsumura Y."/>
            <person name="Toyoda A."/>
            <person name="Shigenobu S."/>
            <person name="Moriguchi Y."/>
            <person name="Ueno S."/>
            <person name="Kasahara M."/>
        </authorList>
    </citation>
    <scope>NUCLEOTIDE SEQUENCE</scope>
</reference>
<gene>
    <name evidence="2" type="ORF">SUGI_1225120</name>
</gene>
<comment type="caution">
    <text evidence="2">The sequence shown here is derived from an EMBL/GenBank/DDBJ whole genome shotgun (WGS) entry which is preliminary data.</text>
</comment>
<keyword evidence="3" id="KW-1185">Reference proteome</keyword>
<proteinExistence type="predicted"/>
<evidence type="ECO:0000256" key="1">
    <source>
        <dbReference type="SAM" id="MobiDB-lite"/>
    </source>
</evidence>
<accession>A0AAD3NNW8</accession>
<dbReference type="EMBL" id="BSEH01000022">
    <property type="protein sequence ID" value="GLJ56461.1"/>
    <property type="molecule type" value="Genomic_DNA"/>
</dbReference>